<dbReference type="EMBL" id="JAJFZQ010000005">
    <property type="protein sequence ID" value="MCC3265897.1"/>
    <property type="molecule type" value="Genomic_DNA"/>
</dbReference>
<evidence type="ECO:0000313" key="2">
    <source>
        <dbReference type="Proteomes" id="UP001139168"/>
    </source>
</evidence>
<keyword evidence="2" id="KW-1185">Reference proteome</keyword>
<gene>
    <name evidence="1" type="ORF">LJ752_07550</name>
</gene>
<sequence length="67" mass="7409">MNTQIVQVRRFADIAIPVLAAADYQNFPRMGLRQVLGQLEGKAFAAQSELTAINCHFVAALDSRVFD</sequence>
<accession>A0ABS8GGV9</accession>
<dbReference type="Proteomes" id="UP001139168">
    <property type="component" value="Unassembled WGS sequence"/>
</dbReference>
<evidence type="ECO:0000313" key="1">
    <source>
        <dbReference type="EMBL" id="MCC3265897.1"/>
    </source>
</evidence>
<organism evidence="1 2">
    <name type="scientific">Arthrobacter gengyunqii</name>
    <dbReference type="NCBI Taxonomy" id="2886940"/>
    <lineage>
        <taxon>Bacteria</taxon>
        <taxon>Bacillati</taxon>
        <taxon>Actinomycetota</taxon>
        <taxon>Actinomycetes</taxon>
        <taxon>Micrococcales</taxon>
        <taxon>Micrococcaceae</taxon>
        <taxon>Arthrobacter</taxon>
    </lineage>
</organism>
<name>A0ABS8GGV9_9MICC</name>
<reference evidence="1" key="1">
    <citation type="submission" date="2021-10" db="EMBL/GenBank/DDBJ databases">
        <title>Novel species in genus Arthrobacter.</title>
        <authorList>
            <person name="Liu Y."/>
        </authorList>
    </citation>
    <scope>NUCLEOTIDE SEQUENCE</scope>
    <source>
        <strain evidence="1">Zg-Y786</strain>
    </source>
</reference>
<comment type="caution">
    <text evidence="1">The sequence shown here is derived from an EMBL/GenBank/DDBJ whole genome shotgun (WGS) entry which is preliminary data.</text>
</comment>
<proteinExistence type="predicted"/>
<dbReference type="RefSeq" id="WP_227890715.1">
    <property type="nucleotide sequence ID" value="NZ_JAJFZQ010000005.1"/>
</dbReference>
<protein>
    <submittedName>
        <fullName evidence="1">Uncharacterized protein</fullName>
    </submittedName>
</protein>